<sequence>MLRLYAPSDEKSYVLVPASGQLTNCLVINREDATASLSPASALDSLIGKVGARAKSCALVAIVGLFQFPDDHSLVIVTEGTERPIATERGAGAISVVTKTAFLPLKARSGQPEDVESPEAVQGGKQRYNLKEFLEAGDFFYAAGTPVTHTLQRCARLRRAGDDPLHIRNADERFVWNRSPLRPLREAGDGPWLTPVMRGAVLTEQMALPSGGQLLVCLISRRSVEHAGTRFKTRGIDDDGACANFVETEQILCLSGGGKPPELTSLAQARGSVPVFWEQRGKQLTPKPRVIRELELTLPALRVHLASLLQAYGTPILLSLLEQKGDEADLAAAFVRCIRALAADAQDPLSVRLCAFDFHASARASKAEGARALIAAVGSEAAAQGHFAISVGKPTPLREQKGIVRTNCLDCLNRTNIAQTWLALQSAATQLAELADDLSSEELSSVDSSLQATLRRMWGDTGDVLSVQYTGFSNLSSVSKSSGLEETNVRRSFVQRAGQMVEKGVKAANRYIQEQFLEDNRQQAIDLMLYGGQRSHARSRGFTTDGSVAIDEPLTFFAGTWNVNGKEVTEQYLMAWFSEPRSGLPAESAPSVYAIGFQEFVDLSAQNLVRDDSKRRIDCKMKVEAVLQRLHGGKYVAVRVEQMVGVLLLVYVKPELAGLVRGVFADCVKTGFGGNAGNKGGVAVRMQLGGATVCIINTHLDAGQSKPEERNATYHEVLKGLTTSFSTARGGPFAAPLDHDLCLWVGDLNYRLELPNDEVRRRIAARQWDSLLASDQLTIAQRNGSAFSSFREATIGFQPTYKYDSGTSVYDTSEKQRVPSWTDRVLWHGEGVGAQAYVACQDITRSDHKPVAALLLWSPPMGSQEDASQVNAFGTSPTLKPQPAGAEAVHMLISLDDDDPPPAAAPPFTPFPSASAPGQPFDAPPFEPTASWSEPSLVSPSPSLVDQDTSGFADWASSDWFDASAPAPPVSVSSDPPAEGGGQTSAQPPPGAAASGSLLEPFQAESAKLFPSCSLFDSSEVTPAAPSEAPRPAEKGKGLSSVADLAKVLEHEALAAFASTASRAPAAKAPAASPGAPAGVCSSASTASAMGGASGGGWGRGSAAVDPYNASSSPRVSESSWTGGAMGALHGNAQWAACGPAYGNAGHGSLGTNGSVGSGDSFAFFSGADPRMPLDTRATRASGVVPMPPQGHAPAPGPKPAQDPKKDPFASLMG</sequence>
<proteinExistence type="inferred from homology"/>
<keyword evidence="8" id="KW-1185">Reference proteome</keyword>
<dbReference type="PROSITE" id="PS50275">
    <property type="entry name" value="SAC"/>
    <property type="match status" value="1"/>
</dbReference>
<dbReference type="GO" id="GO:0046856">
    <property type="term" value="P:phosphatidylinositol dephosphorylation"/>
    <property type="evidence" value="ECO:0007669"/>
    <property type="project" value="InterPro"/>
</dbReference>
<dbReference type="Pfam" id="PF22669">
    <property type="entry name" value="Exo_endo_phos2"/>
    <property type="match status" value="1"/>
</dbReference>
<comment type="similarity">
    <text evidence="1">Belongs to the synaptojanin family.</text>
</comment>
<feature type="region of interest" description="Disordered" evidence="5">
    <location>
        <begin position="1019"/>
        <end position="1038"/>
    </location>
</feature>
<feature type="compositionally biased region" description="Pro residues" evidence="5">
    <location>
        <begin position="901"/>
        <end position="910"/>
    </location>
</feature>
<feature type="domain" description="SAC" evidence="6">
    <location>
        <begin position="130"/>
        <end position="471"/>
    </location>
</feature>
<feature type="compositionally biased region" description="Pro residues" evidence="5">
    <location>
        <begin position="1186"/>
        <end position="1201"/>
    </location>
</feature>
<dbReference type="InterPro" id="IPR036691">
    <property type="entry name" value="Endo/exonu/phosph_ase_sf"/>
</dbReference>
<protein>
    <recommendedName>
        <fullName evidence="3">phosphoinositide 5-phosphatase</fullName>
        <ecNumber evidence="3">3.1.3.36</ecNumber>
    </recommendedName>
</protein>
<evidence type="ECO:0000256" key="2">
    <source>
        <dbReference type="ARBA" id="ARBA00009678"/>
    </source>
</evidence>
<dbReference type="PANTHER" id="PTHR11200">
    <property type="entry name" value="INOSITOL 5-PHOSPHATASE"/>
    <property type="match status" value="1"/>
</dbReference>
<dbReference type="InterPro" id="IPR002013">
    <property type="entry name" value="SAC_dom"/>
</dbReference>
<evidence type="ECO:0000259" key="6">
    <source>
        <dbReference type="PROSITE" id="PS50275"/>
    </source>
</evidence>
<feature type="region of interest" description="Disordered" evidence="5">
    <location>
        <begin position="894"/>
        <end position="951"/>
    </location>
</feature>
<dbReference type="InterPro" id="IPR000300">
    <property type="entry name" value="IPPc"/>
</dbReference>
<evidence type="ECO:0000313" key="7">
    <source>
        <dbReference type="EMBL" id="KAL1523191.1"/>
    </source>
</evidence>
<feature type="region of interest" description="Disordered" evidence="5">
    <location>
        <begin position="1181"/>
        <end position="1214"/>
    </location>
</feature>
<dbReference type="EMBL" id="JBGBPQ010000006">
    <property type="protein sequence ID" value="KAL1523191.1"/>
    <property type="molecule type" value="Genomic_DNA"/>
</dbReference>
<accession>A0AB34JMU7</accession>
<evidence type="ECO:0000256" key="4">
    <source>
        <dbReference type="ARBA" id="ARBA00022801"/>
    </source>
</evidence>
<feature type="region of interest" description="Disordered" evidence="5">
    <location>
        <begin position="963"/>
        <end position="996"/>
    </location>
</feature>
<dbReference type="EC" id="3.1.3.36" evidence="3"/>
<dbReference type="SMART" id="SM00128">
    <property type="entry name" value="IPPc"/>
    <property type="match status" value="1"/>
</dbReference>
<keyword evidence="4" id="KW-0378">Hydrolase</keyword>
<dbReference type="SUPFAM" id="SSF56219">
    <property type="entry name" value="DNase I-like"/>
    <property type="match status" value="1"/>
</dbReference>
<evidence type="ECO:0000256" key="5">
    <source>
        <dbReference type="SAM" id="MobiDB-lite"/>
    </source>
</evidence>
<comment type="caution">
    <text evidence="7">The sequence shown here is derived from an EMBL/GenBank/DDBJ whole genome shotgun (WGS) entry which is preliminary data.</text>
</comment>
<reference evidence="7 8" key="1">
    <citation type="journal article" date="2024" name="Science">
        <title>Giant polyketide synthase enzymes in the biosynthesis of giant marine polyether toxins.</title>
        <authorList>
            <person name="Fallon T.R."/>
            <person name="Shende V.V."/>
            <person name="Wierzbicki I.H."/>
            <person name="Pendleton A.L."/>
            <person name="Watervoot N.F."/>
            <person name="Auber R.P."/>
            <person name="Gonzalez D.J."/>
            <person name="Wisecaver J.H."/>
            <person name="Moore B.S."/>
        </authorList>
    </citation>
    <scope>NUCLEOTIDE SEQUENCE [LARGE SCALE GENOMIC DNA]</scope>
    <source>
        <strain evidence="7 8">12B1</strain>
    </source>
</reference>
<evidence type="ECO:0000256" key="3">
    <source>
        <dbReference type="ARBA" id="ARBA00013044"/>
    </source>
</evidence>
<organism evidence="7 8">
    <name type="scientific">Prymnesium parvum</name>
    <name type="common">Toxic golden alga</name>
    <dbReference type="NCBI Taxonomy" id="97485"/>
    <lineage>
        <taxon>Eukaryota</taxon>
        <taxon>Haptista</taxon>
        <taxon>Haptophyta</taxon>
        <taxon>Prymnesiophyceae</taxon>
        <taxon>Prymnesiales</taxon>
        <taxon>Prymnesiaceae</taxon>
        <taxon>Prymnesium</taxon>
    </lineage>
</organism>
<dbReference type="PANTHER" id="PTHR11200:SF257">
    <property type="entry name" value="PHOSPHOINOSITIDE 5-PHOSPHATASE"/>
    <property type="match status" value="1"/>
</dbReference>
<dbReference type="AlphaFoldDB" id="A0AB34JMU7"/>
<dbReference type="InterPro" id="IPR046985">
    <property type="entry name" value="IP5"/>
</dbReference>
<feature type="compositionally biased region" description="Low complexity" evidence="5">
    <location>
        <begin position="931"/>
        <end position="945"/>
    </location>
</feature>
<dbReference type="Proteomes" id="UP001515480">
    <property type="component" value="Unassembled WGS sequence"/>
</dbReference>
<dbReference type="Gene3D" id="3.60.10.10">
    <property type="entry name" value="Endonuclease/exonuclease/phosphatase"/>
    <property type="match status" value="1"/>
</dbReference>
<name>A0AB34JMU7_PRYPA</name>
<gene>
    <name evidence="7" type="ORF">AB1Y20_018144</name>
</gene>
<dbReference type="Pfam" id="PF02383">
    <property type="entry name" value="Syja_N"/>
    <property type="match status" value="1"/>
</dbReference>
<feature type="compositionally biased region" description="Low complexity" evidence="5">
    <location>
        <begin position="963"/>
        <end position="978"/>
    </location>
</feature>
<dbReference type="GO" id="GO:0004439">
    <property type="term" value="F:phosphatidylinositol-4,5-bisphosphate 5-phosphatase activity"/>
    <property type="evidence" value="ECO:0007669"/>
    <property type="project" value="UniProtKB-EC"/>
</dbReference>
<evidence type="ECO:0000256" key="1">
    <source>
        <dbReference type="ARBA" id="ARBA00008943"/>
    </source>
</evidence>
<comment type="similarity">
    <text evidence="2">In the central section; belongs to the inositol 1,4,5-trisphosphate 5-phosphatase family.</text>
</comment>
<evidence type="ECO:0000313" key="8">
    <source>
        <dbReference type="Proteomes" id="UP001515480"/>
    </source>
</evidence>